<proteinExistence type="predicted"/>
<evidence type="ECO:0000313" key="2">
    <source>
        <dbReference type="Proteomes" id="UP000799755"/>
    </source>
</evidence>
<dbReference type="Proteomes" id="UP000799755">
    <property type="component" value="Unassembled WGS sequence"/>
</dbReference>
<dbReference type="EMBL" id="MU003522">
    <property type="protein sequence ID" value="KAF2467102.1"/>
    <property type="molecule type" value="Genomic_DNA"/>
</dbReference>
<name>A0ACB6QJQ8_9PLEO</name>
<comment type="caution">
    <text evidence="1">The sequence shown here is derived from an EMBL/GenBank/DDBJ whole genome shotgun (WGS) entry which is preliminary data.</text>
</comment>
<protein>
    <submittedName>
        <fullName evidence="1">Uncharacterized protein</fullName>
    </submittedName>
</protein>
<evidence type="ECO:0000313" key="1">
    <source>
        <dbReference type="EMBL" id="KAF2467102.1"/>
    </source>
</evidence>
<keyword evidence="2" id="KW-1185">Reference proteome</keyword>
<gene>
    <name evidence="1" type="ORF">BDR25DRAFT_359132</name>
</gene>
<accession>A0ACB6QJQ8</accession>
<organism evidence="1 2">
    <name type="scientific">Lindgomyces ingoldianus</name>
    <dbReference type="NCBI Taxonomy" id="673940"/>
    <lineage>
        <taxon>Eukaryota</taxon>
        <taxon>Fungi</taxon>
        <taxon>Dikarya</taxon>
        <taxon>Ascomycota</taxon>
        <taxon>Pezizomycotina</taxon>
        <taxon>Dothideomycetes</taxon>
        <taxon>Pleosporomycetidae</taxon>
        <taxon>Pleosporales</taxon>
        <taxon>Lindgomycetaceae</taxon>
        <taxon>Lindgomyces</taxon>
    </lineage>
</organism>
<reference evidence="1" key="1">
    <citation type="journal article" date="2020" name="Stud. Mycol.">
        <title>101 Dothideomycetes genomes: a test case for predicting lifestyles and emergence of pathogens.</title>
        <authorList>
            <person name="Haridas S."/>
            <person name="Albert R."/>
            <person name="Binder M."/>
            <person name="Bloem J."/>
            <person name="Labutti K."/>
            <person name="Salamov A."/>
            <person name="Andreopoulos B."/>
            <person name="Baker S."/>
            <person name="Barry K."/>
            <person name="Bills G."/>
            <person name="Bluhm B."/>
            <person name="Cannon C."/>
            <person name="Castanera R."/>
            <person name="Culley D."/>
            <person name="Daum C."/>
            <person name="Ezra D."/>
            <person name="Gonzalez J."/>
            <person name="Henrissat B."/>
            <person name="Kuo A."/>
            <person name="Liang C."/>
            <person name="Lipzen A."/>
            <person name="Lutzoni F."/>
            <person name="Magnuson J."/>
            <person name="Mondo S."/>
            <person name="Nolan M."/>
            <person name="Ohm R."/>
            <person name="Pangilinan J."/>
            <person name="Park H.-J."/>
            <person name="Ramirez L."/>
            <person name="Alfaro M."/>
            <person name="Sun H."/>
            <person name="Tritt A."/>
            <person name="Yoshinaga Y."/>
            <person name="Zwiers L.-H."/>
            <person name="Turgeon B."/>
            <person name="Goodwin S."/>
            <person name="Spatafora J."/>
            <person name="Crous P."/>
            <person name="Grigoriev I."/>
        </authorList>
    </citation>
    <scope>NUCLEOTIDE SEQUENCE</scope>
    <source>
        <strain evidence="1">ATCC 200398</strain>
    </source>
</reference>
<sequence>MRSWISAKIRREVFNWHRFGAVATISVNLSVNWGWWGSTGRIQTGQTVGGNRNARWADGEVRPWPARTEALPFRRIRACLTCIEASYGWTGKHVGQKTHCGQGGTRRERRVLGFGFIRRPPEHSCAKHSSTTAGDGIARLLTGSWNDDGLNSPSVNKDVPLSSNAKGGLPSGRHGDTLWEPWGHDANHRRITKGRTCPQHRVDAWDDMQMPKEDRMRSLLSSFSSFGLEFSRKWFLWTSAADFPRVPGQFFLLVSGLLLCVHGIDRHYAESSPLSSILSSPTLPSPPETPIARNLYTIETSSLQDGDHYAAFTRLIVFYPAASHKAEKSPGRSTEYHSKNAFIILVSEETLQMSLEHYTKMASDPFLRDYTALLSFLCDEEVFTSSSSVMFVKATENHKVETVSAGYLPGRVSFAPTSIKPPKPDRHQFAKLLRHSISNT</sequence>